<evidence type="ECO:0000256" key="1">
    <source>
        <dbReference type="ARBA" id="ARBA00009922"/>
    </source>
</evidence>
<dbReference type="Gene3D" id="1.10.10.160">
    <property type="match status" value="1"/>
</dbReference>
<reference evidence="16 17" key="1">
    <citation type="submission" date="2021-03" db="EMBL/GenBank/DDBJ databases">
        <title>Genomic and phenotypic characterization of Chloracidobacterium isolates provides evidence for multiple species.</title>
        <authorList>
            <person name="Saini M.K."/>
            <person name="Costas A.M.G."/>
            <person name="Tank M."/>
            <person name="Bryant D.A."/>
        </authorList>
    </citation>
    <scope>NUCLEOTIDE SEQUENCE [LARGE SCALE GENOMIC DNA]</scope>
    <source>
        <strain evidence="16 17">BV2-C</strain>
    </source>
</reference>
<keyword evidence="2 12" id="KW-0547">Nucleotide-binding</keyword>
<dbReference type="Gene3D" id="1.10.486.10">
    <property type="entry name" value="PCRA, domain 4"/>
    <property type="match status" value="1"/>
</dbReference>
<evidence type="ECO:0000256" key="7">
    <source>
        <dbReference type="ARBA" id="ARBA00023235"/>
    </source>
</evidence>
<evidence type="ECO:0000313" key="16">
    <source>
        <dbReference type="EMBL" id="QUW02432.1"/>
    </source>
</evidence>
<dbReference type="InterPro" id="IPR000212">
    <property type="entry name" value="DNA_helicase_UvrD/REP"/>
</dbReference>
<dbReference type="SUPFAM" id="SSF52540">
    <property type="entry name" value="P-loop containing nucleoside triphosphate hydrolases"/>
    <property type="match status" value="1"/>
</dbReference>
<feature type="compositionally biased region" description="Basic and acidic residues" evidence="13">
    <location>
        <begin position="672"/>
        <end position="683"/>
    </location>
</feature>
<dbReference type="InterPro" id="IPR013986">
    <property type="entry name" value="DExx_box_DNA_helicase_dom_sf"/>
</dbReference>
<dbReference type="InterPro" id="IPR014016">
    <property type="entry name" value="UvrD-like_ATP-bd"/>
</dbReference>
<gene>
    <name evidence="16" type="ORF">J8C06_08725</name>
</gene>
<feature type="domain" description="UvrD-like helicase ATP-binding" evidence="14">
    <location>
        <begin position="6"/>
        <end position="288"/>
    </location>
</feature>
<evidence type="ECO:0000256" key="6">
    <source>
        <dbReference type="ARBA" id="ARBA00023125"/>
    </source>
</evidence>
<evidence type="ECO:0000256" key="8">
    <source>
        <dbReference type="ARBA" id="ARBA00034617"/>
    </source>
</evidence>
<dbReference type="InterPro" id="IPR027417">
    <property type="entry name" value="P-loop_NTPase"/>
</dbReference>
<keyword evidence="4 12" id="KW-0347">Helicase</keyword>
<comment type="catalytic activity">
    <reaction evidence="8">
        <text>Couples ATP hydrolysis with the unwinding of duplex DNA by translocating in the 3'-5' direction.</text>
        <dbReference type="EC" id="5.6.2.4"/>
    </reaction>
</comment>
<dbReference type="Gene3D" id="3.40.50.300">
    <property type="entry name" value="P-loop containing nucleotide triphosphate hydrolases"/>
    <property type="match status" value="2"/>
</dbReference>
<dbReference type="Proteomes" id="UP000676506">
    <property type="component" value="Chromosome 1"/>
</dbReference>
<keyword evidence="5 12" id="KW-0067">ATP-binding</keyword>
<dbReference type="InterPro" id="IPR014017">
    <property type="entry name" value="DNA_helicase_UvrD-like_C"/>
</dbReference>
<protein>
    <recommendedName>
        <fullName evidence="9">DNA 3'-5' helicase</fullName>
        <ecNumber evidence="9">5.6.2.4</ecNumber>
    </recommendedName>
    <alternativeName>
        <fullName evidence="10">DNA 3'-5' helicase II</fullName>
    </alternativeName>
</protein>
<name>A0ABX8B7L0_9BACT</name>
<evidence type="ECO:0000256" key="13">
    <source>
        <dbReference type="SAM" id="MobiDB-lite"/>
    </source>
</evidence>
<dbReference type="Pfam" id="PF13361">
    <property type="entry name" value="UvrD_C"/>
    <property type="match status" value="1"/>
</dbReference>
<keyword evidence="7" id="KW-0413">Isomerase</keyword>
<evidence type="ECO:0000256" key="9">
    <source>
        <dbReference type="ARBA" id="ARBA00034808"/>
    </source>
</evidence>
<keyword evidence="6" id="KW-0238">DNA-binding</keyword>
<feature type="region of interest" description="Disordered" evidence="13">
    <location>
        <begin position="654"/>
        <end position="702"/>
    </location>
</feature>
<evidence type="ECO:0000259" key="14">
    <source>
        <dbReference type="PROSITE" id="PS51198"/>
    </source>
</evidence>
<comment type="catalytic activity">
    <reaction evidence="11">
        <text>ATP + H2O = ADP + phosphate + H(+)</text>
        <dbReference type="Rhea" id="RHEA:13065"/>
        <dbReference type="ChEBI" id="CHEBI:15377"/>
        <dbReference type="ChEBI" id="CHEBI:15378"/>
        <dbReference type="ChEBI" id="CHEBI:30616"/>
        <dbReference type="ChEBI" id="CHEBI:43474"/>
        <dbReference type="ChEBI" id="CHEBI:456216"/>
        <dbReference type="EC" id="5.6.2.4"/>
    </reaction>
</comment>
<dbReference type="Pfam" id="PF00580">
    <property type="entry name" value="UvrD-helicase"/>
    <property type="match status" value="1"/>
</dbReference>
<dbReference type="PANTHER" id="PTHR11070:SF2">
    <property type="entry name" value="ATP-DEPENDENT DNA HELICASE SRS2"/>
    <property type="match status" value="1"/>
</dbReference>
<accession>A0ABX8B7L0</accession>
<evidence type="ECO:0000256" key="4">
    <source>
        <dbReference type="ARBA" id="ARBA00022806"/>
    </source>
</evidence>
<dbReference type="PROSITE" id="PS51217">
    <property type="entry name" value="UVRD_HELICASE_CTER"/>
    <property type="match status" value="1"/>
</dbReference>
<evidence type="ECO:0000256" key="3">
    <source>
        <dbReference type="ARBA" id="ARBA00022801"/>
    </source>
</evidence>
<evidence type="ECO:0000256" key="12">
    <source>
        <dbReference type="PROSITE-ProRule" id="PRU00560"/>
    </source>
</evidence>
<dbReference type="Pfam" id="PF21196">
    <property type="entry name" value="PcrA_UvrD_tudor"/>
    <property type="match status" value="1"/>
</dbReference>
<evidence type="ECO:0000259" key="15">
    <source>
        <dbReference type="PROSITE" id="PS51217"/>
    </source>
</evidence>
<keyword evidence="17" id="KW-1185">Reference proteome</keyword>
<organism evidence="16 17">
    <name type="scientific">Chloracidobacterium validum</name>
    <dbReference type="NCBI Taxonomy" id="2821543"/>
    <lineage>
        <taxon>Bacteria</taxon>
        <taxon>Pseudomonadati</taxon>
        <taxon>Acidobacteriota</taxon>
        <taxon>Terriglobia</taxon>
        <taxon>Terriglobales</taxon>
        <taxon>Acidobacteriaceae</taxon>
        <taxon>Chloracidobacterium</taxon>
    </lineage>
</organism>
<evidence type="ECO:0000256" key="11">
    <source>
        <dbReference type="ARBA" id="ARBA00048988"/>
    </source>
</evidence>
<comment type="similarity">
    <text evidence="1">Belongs to the helicase family. UvrD subfamily.</text>
</comment>
<sequence>MHPLLDGLNPEQRLAVTTTDGPLLVIAGAGSGKTRVIVHRMAYLLDQGLARPEQILAVTFTNKAALEMKERVHQLVPPTRRRGELLVSTFHSFCVRVLRRHLDRFGGTYTRDFTIYDTDDQGRLVKACLKELGLDEKQFPPRMIQSAISAAKNRGDTPDTLPPSSDPKRDAIVRTFRLYEARLAAANALDFDDLLLLTVRLLRRFPDVADDYNDRFRYLLIDEYQDTNPPQFNLVRLLTQRQQNLCVVGDPDQSIYKFRAADIRNILDFERHYPQAKTITLARNYRSTKTILRAANAVIRHNRARREKSLTTQNATGEPIRCVVAPDAEAEADFVVGEIIRWQRQREHLPEADTRAAVLYRTNAQSRLFEEACRRRGLPYVLVGGFSFYQRAEIKDALAYLRLLLNPHDDAAFDRIVNVPARGIGKATLDILTARASQTGVSRWTATEHLLAEGSLGGRALTALSSFVSLMRGLQAMVEGATLADLLQAVVKRSGYLDMLAQEGTLEAESRKQNLEELITAAAEADERGESLRAFLDQAALVADTDLLVEQARVTLMTIHSAKGLEFPLVFIAGLEEDLFPHARAAVDPEELEEERRLFYVAVTRAKQQLYLTQAERRRVYGEEKPTDPSRFLDELPEDALAISAWAGVRAQTASAPDGRFEPASRPIGETPWRRDGSPEPRRARPGSSARPMADAPDRQGFKVGDRVEHATFGVGQIVRVADGKLDIAFPGKGIKRFVTEAAPLTKLARR</sequence>
<dbReference type="PROSITE" id="PS51198">
    <property type="entry name" value="UVRD_HELICASE_ATP_BIND"/>
    <property type="match status" value="1"/>
</dbReference>
<dbReference type="RefSeq" id="WP_211428322.1">
    <property type="nucleotide sequence ID" value="NZ_CP072648.1"/>
</dbReference>
<feature type="domain" description="UvrD-like helicase C-terminal" evidence="15">
    <location>
        <begin position="289"/>
        <end position="564"/>
    </location>
</feature>
<evidence type="ECO:0000256" key="10">
    <source>
        <dbReference type="ARBA" id="ARBA00034923"/>
    </source>
</evidence>
<dbReference type="EMBL" id="CP072648">
    <property type="protein sequence ID" value="QUW02432.1"/>
    <property type="molecule type" value="Genomic_DNA"/>
</dbReference>
<feature type="binding site" evidence="12">
    <location>
        <begin position="27"/>
        <end position="34"/>
    </location>
    <ligand>
        <name>ATP</name>
        <dbReference type="ChEBI" id="CHEBI:30616"/>
    </ligand>
</feature>
<dbReference type="EC" id="5.6.2.4" evidence="9"/>
<proteinExistence type="inferred from homology"/>
<dbReference type="CDD" id="cd17932">
    <property type="entry name" value="DEXQc_UvrD"/>
    <property type="match status" value="1"/>
</dbReference>
<keyword evidence="3 12" id="KW-0378">Hydrolase</keyword>
<evidence type="ECO:0000256" key="5">
    <source>
        <dbReference type="ARBA" id="ARBA00022840"/>
    </source>
</evidence>
<dbReference type="PANTHER" id="PTHR11070">
    <property type="entry name" value="UVRD / RECB / PCRA DNA HELICASE FAMILY MEMBER"/>
    <property type="match status" value="1"/>
</dbReference>
<evidence type="ECO:0000256" key="2">
    <source>
        <dbReference type="ARBA" id="ARBA00022741"/>
    </source>
</evidence>
<evidence type="ECO:0000313" key="17">
    <source>
        <dbReference type="Proteomes" id="UP000676506"/>
    </source>
</evidence>